<dbReference type="Proteomes" id="UP001165378">
    <property type="component" value="Unassembled WGS sequence"/>
</dbReference>
<evidence type="ECO:0000313" key="3">
    <source>
        <dbReference type="EMBL" id="MCF2525857.1"/>
    </source>
</evidence>
<dbReference type="Pfam" id="PF07883">
    <property type="entry name" value="Cupin_2"/>
    <property type="match status" value="1"/>
</dbReference>
<protein>
    <recommendedName>
        <fullName evidence="2">Cupin type-2 domain-containing protein</fullName>
    </recommendedName>
</protein>
<dbReference type="Gene3D" id="2.20.70.150">
    <property type="match status" value="1"/>
</dbReference>
<accession>A0AA41TZY5</accession>
<dbReference type="InterPro" id="IPR011051">
    <property type="entry name" value="RmlC_Cupin_sf"/>
</dbReference>
<dbReference type="PANTHER" id="PTHR36156">
    <property type="entry name" value="SLR2101 PROTEIN"/>
    <property type="match status" value="1"/>
</dbReference>
<keyword evidence="4" id="KW-1185">Reference proteome</keyword>
<gene>
    <name evidence="3" type="ORF">LZ495_01265</name>
</gene>
<sequence>MVEPFAVRRVVTGWDGDGRVVVLSDGVPPLTVSAPTGHGVSELWWADARPKGPEDGGDPEPASIGAFPEGDGIAARVVRLPGVPDGTPPDQRWLPMPGGDPERPGMHRSETLDLMVVLDGRIVLGLDAGEYELGPGDAVVQRATMHRWRVADASPCTYLTVLIAVDGDEGLTGSGGGPGCLVTGTGADGASGLVPAEAGAGGWAGAVVSEAASGGLGERELWRAGDGTVFRRVAGPGPCGGRAGAAVGIAAVVSGAVRLGGADRGEVLLRSGDVAVHRGAVPGWTAAGDEPAVVVVVEIPPA</sequence>
<evidence type="ECO:0000313" key="4">
    <source>
        <dbReference type="Proteomes" id="UP001165378"/>
    </source>
</evidence>
<feature type="domain" description="Cupin type-2" evidence="2">
    <location>
        <begin position="97"/>
        <end position="161"/>
    </location>
</feature>
<dbReference type="RefSeq" id="WP_235049878.1">
    <property type="nucleotide sequence ID" value="NZ_JAKFHA010000001.1"/>
</dbReference>
<evidence type="ECO:0000259" key="2">
    <source>
        <dbReference type="Pfam" id="PF07883"/>
    </source>
</evidence>
<comment type="caution">
    <text evidence="3">The sequence shown here is derived from an EMBL/GenBank/DDBJ whole genome shotgun (WGS) entry which is preliminary data.</text>
</comment>
<dbReference type="PANTHER" id="PTHR36156:SF2">
    <property type="entry name" value="CUPIN TYPE-2 DOMAIN-CONTAINING PROTEIN"/>
    <property type="match status" value="1"/>
</dbReference>
<reference evidence="3" key="1">
    <citation type="submission" date="2022-01" db="EMBL/GenBank/DDBJ databases">
        <title>Genome-Based Taxonomic Classification of the Phylum Actinobacteria.</title>
        <authorList>
            <person name="Gao Y."/>
        </authorList>
    </citation>
    <scope>NUCLEOTIDE SEQUENCE</scope>
    <source>
        <strain evidence="3">KLBMP 8922</strain>
    </source>
</reference>
<dbReference type="Gene3D" id="2.60.120.10">
    <property type="entry name" value="Jelly Rolls"/>
    <property type="match status" value="2"/>
</dbReference>
<dbReference type="InterPro" id="IPR047142">
    <property type="entry name" value="OryJ/VirC-like"/>
</dbReference>
<feature type="region of interest" description="Disordered" evidence="1">
    <location>
        <begin position="84"/>
        <end position="104"/>
    </location>
</feature>
<dbReference type="InterPro" id="IPR014710">
    <property type="entry name" value="RmlC-like_jellyroll"/>
</dbReference>
<name>A0AA41TZY5_9ACTN</name>
<dbReference type="AlphaFoldDB" id="A0AA41TZY5"/>
<dbReference type="SUPFAM" id="SSF51182">
    <property type="entry name" value="RmlC-like cupins"/>
    <property type="match status" value="1"/>
</dbReference>
<evidence type="ECO:0000256" key="1">
    <source>
        <dbReference type="SAM" id="MobiDB-lite"/>
    </source>
</evidence>
<organism evidence="3 4">
    <name type="scientific">Yinghuangia soli</name>
    <dbReference type="NCBI Taxonomy" id="2908204"/>
    <lineage>
        <taxon>Bacteria</taxon>
        <taxon>Bacillati</taxon>
        <taxon>Actinomycetota</taxon>
        <taxon>Actinomycetes</taxon>
        <taxon>Kitasatosporales</taxon>
        <taxon>Streptomycetaceae</taxon>
        <taxon>Yinghuangia</taxon>
    </lineage>
</organism>
<proteinExistence type="predicted"/>
<dbReference type="EMBL" id="JAKFHA010000001">
    <property type="protein sequence ID" value="MCF2525857.1"/>
    <property type="molecule type" value="Genomic_DNA"/>
</dbReference>
<dbReference type="InterPro" id="IPR013096">
    <property type="entry name" value="Cupin_2"/>
</dbReference>